<gene>
    <name evidence="2" type="ORF">GCM10009092_42660</name>
</gene>
<dbReference type="SUPFAM" id="SSF53850">
    <property type="entry name" value="Periplasmic binding protein-like II"/>
    <property type="match status" value="1"/>
</dbReference>
<organism evidence="2 3">
    <name type="scientific">Bowmanella denitrificans</name>
    <dbReference type="NCBI Taxonomy" id="366582"/>
    <lineage>
        <taxon>Bacteria</taxon>
        <taxon>Pseudomonadati</taxon>
        <taxon>Pseudomonadota</taxon>
        <taxon>Gammaproteobacteria</taxon>
        <taxon>Alteromonadales</taxon>
        <taxon>Alteromonadaceae</taxon>
        <taxon>Bowmanella</taxon>
    </lineage>
</organism>
<proteinExistence type="predicted"/>
<protein>
    <recommendedName>
        <fullName evidence="4">Phosphate ABC transporter substrate-binding protein</fullName>
    </recommendedName>
</protein>
<evidence type="ECO:0000313" key="3">
    <source>
        <dbReference type="Proteomes" id="UP001501757"/>
    </source>
</evidence>
<dbReference type="EMBL" id="BAAAEI010000031">
    <property type="protein sequence ID" value="GAA0373904.1"/>
    <property type="molecule type" value="Genomic_DNA"/>
</dbReference>
<evidence type="ECO:0008006" key="4">
    <source>
        <dbReference type="Google" id="ProtNLM"/>
    </source>
</evidence>
<dbReference type="Gene3D" id="3.40.190.10">
    <property type="entry name" value="Periplasmic binding protein-like II"/>
    <property type="match status" value="1"/>
</dbReference>
<evidence type="ECO:0000256" key="1">
    <source>
        <dbReference type="SAM" id="SignalP"/>
    </source>
</evidence>
<feature type="chain" id="PRO_5046417382" description="Phosphate ABC transporter substrate-binding protein" evidence="1">
    <location>
        <begin position="22"/>
        <end position="138"/>
    </location>
</feature>
<sequence length="138" mass="14655">MKSIFKVTGAVLFGMSLAAQAEVAVIVHPSNGDSLSQDEIQRVFLAKTKTFPSGAQAVPIDFDDGVAVKDMFVSNVLSRDTSQIKAYWAKLVFTGKANPPKTVATDSEMLSLIAANPNMIGYIDAAKVTADVKVVGTF</sequence>
<name>A0ABN0XW84_9ALTE</name>
<evidence type="ECO:0000313" key="2">
    <source>
        <dbReference type="EMBL" id="GAA0373904.1"/>
    </source>
</evidence>
<dbReference type="Proteomes" id="UP001501757">
    <property type="component" value="Unassembled WGS sequence"/>
</dbReference>
<reference evidence="2 3" key="1">
    <citation type="journal article" date="2019" name="Int. J. Syst. Evol. Microbiol.">
        <title>The Global Catalogue of Microorganisms (GCM) 10K type strain sequencing project: providing services to taxonomists for standard genome sequencing and annotation.</title>
        <authorList>
            <consortium name="The Broad Institute Genomics Platform"/>
            <consortium name="The Broad Institute Genome Sequencing Center for Infectious Disease"/>
            <person name="Wu L."/>
            <person name="Ma J."/>
        </authorList>
    </citation>
    <scope>NUCLEOTIDE SEQUENCE [LARGE SCALE GENOMIC DNA]</scope>
    <source>
        <strain evidence="2 3">JCM 13378</strain>
    </source>
</reference>
<accession>A0ABN0XW84</accession>
<comment type="caution">
    <text evidence="2">The sequence shown here is derived from an EMBL/GenBank/DDBJ whole genome shotgun (WGS) entry which is preliminary data.</text>
</comment>
<feature type="signal peptide" evidence="1">
    <location>
        <begin position="1"/>
        <end position="21"/>
    </location>
</feature>
<dbReference type="RefSeq" id="WP_102794505.1">
    <property type="nucleotide sequence ID" value="NZ_BAAAEI010000031.1"/>
</dbReference>
<keyword evidence="1" id="KW-0732">Signal</keyword>
<keyword evidence="3" id="KW-1185">Reference proteome</keyword>